<gene>
    <name evidence="1" type="ORF">H4R21_002327</name>
</gene>
<accession>A0ACC1L6Z3</accession>
<sequence length="115" mass="13116">MVMSFVVRLPFLQALGFVEVMVEELPEDMSIAPPDAHERLEPLNVSLQRLSIEFHYTCKAREMAAVAKYLLMRLPNLTIFSAPDVSAQTVLDFAREYLPFYPHLKNAESVFLGRS</sequence>
<proteinExistence type="predicted"/>
<evidence type="ECO:0000313" key="1">
    <source>
        <dbReference type="EMBL" id="KAJ2802676.1"/>
    </source>
</evidence>
<name>A0ACC1L6Z3_9FUNG</name>
<organism evidence="1 2">
    <name type="scientific">Coemansia helicoidea</name>
    <dbReference type="NCBI Taxonomy" id="1286919"/>
    <lineage>
        <taxon>Eukaryota</taxon>
        <taxon>Fungi</taxon>
        <taxon>Fungi incertae sedis</taxon>
        <taxon>Zoopagomycota</taxon>
        <taxon>Kickxellomycotina</taxon>
        <taxon>Kickxellomycetes</taxon>
        <taxon>Kickxellales</taxon>
        <taxon>Kickxellaceae</taxon>
        <taxon>Coemansia</taxon>
    </lineage>
</organism>
<evidence type="ECO:0000313" key="2">
    <source>
        <dbReference type="Proteomes" id="UP001140087"/>
    </source>
</evidence>
<reference evidence="1" key="1">
    <citation type="submission" date="2022-07" db="EMBL/GenBank/DDBJ databases">
        <title>Phylogenomic reconstructions and comparative analyses of Kickxellomycotina fungi.</title>
        <authorList>
            <person name="Reynolds N.K."/>
            <person name="Stajich J.E."/>
            <person name="Barry K."/>
            <person name="Grigoriev I.V."/>
            <person name="Crous P."/>
            <person name="Smith M.E."/>
        </authorList>
    </citation>
    <scope>NUCLEOTIDE SEQUENCE</scope>
    <source>
        <strain evidence="1">BCRC 34780</strain>
    </source>
</reference>
<comment type="caution">
    <text evidence="1">The sequence shown here is derived from an EMBL/GenBank/DDBJ whole genome shotgun (WGS) entry which is preliminary data.</text>
</comment>
<dbReference type="EMBL" id="JANBUN010000582">
    <property type="protein sequence ID" value="KAJ2802676.1"/>
    <property type="molecule type" value="Genomic_DNA"/>
</dbReference>
<dbReference type="Proteomes" id="UP001140087">
    <property type="component" value="Unassembled WGS sequence"/>
</dbReference>
<protein>
    <submittedName>
        <fullName evidence="1">Uncharacterized protein</fullName>
    </submittedName>
</protein>
<keyword evidence="2" id="KW-1185">Reference proteome</keyword>